<dbReference type="InterPro" id="IPR018202">
    <property type="entry name" value="Ser_caboxypep_ser_AS"/>
</dbReference>
<dbReference type="AlphaFoldDB" id="C5KL12"/>
<feature type="chain" id="PRO_5006523026" description="Carboxypeptidase" evidence="7">
    <location>
        <begin position="20"/>
        <end position="297"/>
    </location>
</feature>
<name>C5KL12_PERM5</name>
<proteinExistence type="inferred from homology"/>
<keyword evidence="9" id="KW-1185">Reference proteome</keyword>
<dbReference type="Proteomes" id="UP000007800">
    <property type="component" value="Unassembled WGS sequence"/>
</dbReference>
<reference evidence="8 9" key="1">
    <citation type="submission" date="2008-07" db="EMBL/GenBank/DDBJ databases">
        <authorList>
            <person name="El-Sayed N."/>
            <person name="Caler E."/>
            <person name="Inman J."/>
            <person name="Amedeo P."/>
            <person name="Hass B."/>
            <person name="Wortman J."/>
        </authorList>
    </citation>
    <scope>NUCLEOTIDE SEQUENCE [LARGE SCALE GENOMIC DNA]</scope>
    <source>
        <strain evidence="9">ATCC 50983 / TXsc</strain>
    </source>
</reference>
<evidence type="ECO:0000313" key="8">
    <source>
        <dbReference type="EMBL" id="EER14820.1"/>
    </source>
</evidence>
<dbReference type="PANTHER" id="PTHR11802">
    <property type="entry name" value="SERINE PROTEASE FAMILY S10 SERINE CARBOXYPEPTIDASE"/>
    <property type="match status" value="1"/>
</dbReference>
<evidence type="ECO:0000313" key="9">
    <source>
        <dbReference type="Proteomes" id="UP000007800"/>
    </source>
</evidence>
<dbReference type="PRINTS" id="PR00724">
    <property type="entry name" value="CRBOXYPTASEC"/>
</dbReference>
<comment type="similarity">
    <text evidence="1 7">Belongs to the peptidase S10 family.</text>
</comment>
<dbReference type="GO" id="GO:0006508">
    <property type="term" value="P:proteolysis"/>
    <property type="evidence" value="ECO:0007669"/>
    <property type="project" value="UniProtKB-KW"/>
</dbReference>
<dbReference type="RefSeq" id="XP_002783024.1">
    <property type="nucleotide sequence ID" value="XM_002782978.1"/>
</dbReference>
<keyword evidence="2 7" id="KW-0121">Carboxypeptidase</keyword>
<dbReference type="Pfam" id="PF00450">
    <property type="entry name" value="Peptidase_S10"/>
    <property type="match status" value="2"/>
</dbReference>
<keyword evidence="4 7" id="KW-0732">Signal</keyword>
<dbReference type="PANTHER" id="PTHR11802:SF113">
    <property type="entry name" value="SERINE CARBOXYPEPTIDASE CTSA-4.1"/>
    <property type="match status" value="1"/>
</dbReference>
<keyword evidence="3 7" id="KW-0645">Protease</keyword>
<sequence length="297" mass="33660">MPHVGSIVILLSLIAWAGGRVIHQPPNITSEKIKPLQTELRASALCDPSVKQVHGYLNGNSGRRLFFWFFESRSDPVRDPVILWLNGGPNQGRPSRPVGCSSMLGLFTENGPCRVKEYGNGTTLNRYSWNTRANLLYVDQPAGTGFSTGPQVTNGSFEAAEDLYMALQEFFAKHTKYGGKDFYITGESYAGNRDRLPKYHPSYSGHYIPAIAHKIWRENTRGIEPHINLRGLAIGNGWMNAAIQFDMRKQREYPRGSRIEKSPLEIYLNREDIQRELGVDQEFSTYSDVRNFYEFCS</sequence>
<dbReference type="InterPro" id="IPR029058">
    <property type="entry name" value="AB_hydrolase_fold"/>
</dbReference>
<dbReference type="InterPro" id="IPR001563">
    <property type="entry name" value="Peptidase_S10"/>
</dbReference>
<dbReference type="GO" id="GO:0004185">
    <property type="term" value="F:serine-type carboxypeptidase activity"/>
    <property type="evidence" value="ECO:0007669"/>
    <property type="project" value="UniProtKB-UniRule"/>
</dbReference>
<accession>C5KL12</accession>
<evidence type="ECO:0000256" key="1">
    <source>
        <dbReference type="ARBA" id="ARBA00009431"/>
    </source>
</evidence>
<dbReference type="GeneID" id="9061597"/>
<dbReference type="EMBL" id="GG673906">
    <property type="protein sequence ID" value="EER14820.1"/>
    <property type="molecule type" value="Genomic_DNA"/>
</dbReference>
<dbReference type="SUPFAM" id="SSF53474">
    <property type="entry name" value="alpha/beta-Hydrolases"/>
    <property type="match status" value="1"/>
</dbReference>
<gene>
    <name evidence="8" type="ORF">Pmar_PMAR009415</name>
</gene>
<evidence type="ECO:0000256" key="5">
    <source>
        <dbReference type="ARBA" id="ARBA00022801"/>
    </source>
</evidence>
<protein>
    <recommendedName>
        <fullName evidence="7">Carboxypeptidase</fullName>
        <ecNumber evidence="7">3.4.16.-</ecNumber>
    </recommendedName>
</protein>
<organism evidence="9">
    <name type="scientific">Perkinsus marinus (strain ATCC 50983 / TXsc)</name>
    <dbReference type="NCBI Taxonomy" id="423536"/>
    <lineage>
        <taxon>Eukaryota</taxon>
        <taxon>Sar</taxon>
        <taxon>Alveolata</taxon>
        <taxon>Perkinsozoa</taxon>
        <taxon>Perkinsea</taxon>
        <taxon>Perkinsida</taxon>
        <taxon>Perkinsidae</taxon>
        <taxon>Perkinsus</taxon>
    </lineage>
</organism>
<feature type="signal peptide" evidence="7">
    <location>
        <begin position="1"/>
        <end position="19"/>
    </location>
</feature>
<evidence type="ECO:0000256" key="2">
    <source>
        <dbReference type="ARBA" id="ARBA00022645"/>
    </source>
</evidence>
<evidence type="ECO:0000256" key="3">
    <source>
        <dbReference type="ARBA" id="ARBA00022670"/>
    </source>
</evidence>
<evidence type="ECO:0000256" key="7">
    <source>
        <dbReference type="RuleBase" id="RU361156"/>
    </source>
</evidence>
<evidence type="ECO:0000256" key="6">
    <source>
        <dbReference type="ARBA" id="ARBA00023180"/>
    </source>
</evidence>
<dbReference type="OrthoDB" id="443318at2759"/>
<dbReference type="Gene3D" id="3.40.50.1820">
    <property type="entry name" value="alpha/beta hydrolase"/>
    <property type="match status" value="1"/>
</dbReference>
<dbReference type="InParanoid" id="C5KL12"/>
<evidence type="ECO:0000256" key="4">
    <source>
        <dbReference type="ARBA" id="ARBA00022729"/>
    </source>
</evidence>
<keyword evidence="6" id="KW-0325">Glycoprotein</keyword>
<dbReference type="EC" id="3.4.16.-" evidence="7"/>
<keyword evidence="5 7" id="KW-0378">Hydrolase</keyword>
<dbReference type="PROSITE" id="PS00131">
    <property type="entry name" value="CARBOXYPEPT_SER_SER"/>
    <property type="match status" value="1"/>
</dbReference>